<keyword evidence="8" id="KW-1185">Reference proteome</keyword>
<reference evidence="7 8" key="1">
    <citation type="submission" date="2018-08" db="EMBL/GenBank/DDBJ databases">
        <title>Meiothermus granaticius genome AF-68 sequencing project.</title>
        <authorList>
            <person name="Da Costa M.S."/>
            <person name="Albuquerque L."/>
            <person name="Raposo P."/>
            <person name="Froufe H.J.C."/>
            <person name="Barroso C.S."/>
            <person name="Egas C."/>
        </authorList>
    </citation>
    <scope>NUCLEOTIDE SEQUENCE [LARGE SCALE GENOMIC DNA]</scope>
    <source>
        <strain evidence="7 8">AF-68</strain>
    </source>
</reference>
<dbReference type="InterPro" id="IPR037171">
    <property type="entry name" value="NagB/RpiA_transferase-like"/>
</dbReference>
<gene>
    <name evidence="7" type="primary">glpR</name>
    <name evidence="7" type="ORF">Mgrana_02618</name>
</gene>
<dbReference type="EMBL" id="QWLB01000041">
    <property type="protein sequence ID" value="RIH91495.1"/>
    <property type="molecule type" value="Genomic_DNA"/>
</dbReference>
<dbReference type="InterPro" id="IPR036388">
    <property type="entry name" value="WH-like_DNA-bd_sf"/>
</dbReference>
<dbReference type="GO" id="GO:0003700">
    <property type="term" value="F:DNA-binding transcription factor activity"/>
    <property type="evidence" value="ECO:0007669"/>
    <property type="project" value="InterPro"/>
</dbReference>
<evidence type="ECO:0000259" key="5">
    <source>
        <dbReference type="PROSITE" id="PS50987"/>
    </source>
</evidence>
<dbReference type="SMART" id="SM01134">
    <property type="entry name" value="DeoRC"/>
    <property type="match status" value="1"/>
</dbReference>
<protein>
    <submittedName>
        <fullName evidence="7">Glycerol-3-phosphate regulon repressor</fullName>
    </submittedName>
</protein>
<dbReference type="Proteomes" id="UP000266178">
    <property type="component" value="Unassembled WGS sequence"/>
</dbReference>
<name>A0A399F6X8_9DEIN</name>
<keyword evidence="4" id="KW-0804">Transcription</keyword>
<proteinExistence type="predicted"/>
<dbReference type="Gene3D" id="3.40.50.1360">
    <property type="match status" value="1"/>
</dbReference>
<organism evidence="7 8">
    <name type="scientific">Meiothermus granaticius NBRC 107808</name>
    <dbReference type="NCBI Taxonomy" id="1227551"/>
    <lineage>
        <taxon>Bacteria</taxon>
        <taxon>Thermotogati</taxon>
        <taxon>Deinococcota</taxon>
        <taxon>Deinococci</taxon>
        <taxon>Thermales</taxon>
        <taxon>Thermaceae</taxon>
        <taxon>Meiothermus</taxon>
    </lineage>
</organism>
<dbReference type="InterPro" id="IPR050313">
    <property type="entry name" value="Carb_Metab_HTH_regulators"/>
</dbReference>
<sequence length="257" mass="28123">MLAEERRHNLLSVIAERGRARISDLARLFNVSEMTVHRDLQVLEAQGLVRKLHGGVALAGVQETPYRERMVQQHQQKRAIAEAAVRLIRPGDTLYLSPGTTTTEIARRLPQKDLTIVTNSLPIAQELMHTTELEVILTGGSIRRHAEALVGPAAEASLAQMFIHLAFMGITGMDPEGGLTVYSETEARVLQAVLRASRKTILVADSSKWGRVMGPRVGALERVHGLISDTALPAAAVEYLEAHDVQVTRVEAPEVQA</sequence>
<dbReference type="InterPro" id="IPR001845">
    <property type="entry name" value="HTH_ArsR_DNA-bd_dom"/>
</dbReference>
<dbReference type="PANTHER" id="PTHR30363">
    <property type="entry name" value="HTH-TYPE TRANSCRIPTIONAL REGULATOR SRLR-RELATED"/>
    <property type="match status" value="1"/>
</dbReference>
<keyword evidence="2" id="KW-0805">Transcription regulation</keyword>
<dbReference type="PROSITE" id="PS51000">
    <property type="entry name" value="HTH_DEOR_2"/>
    <property type="match status" value="1"/>
</dbReference>
<evidence type="ECO:0000256" key="1">
    <source>
        <dbReference type="ARBA" id="ARBA00022491"/>
    </source>
</evidence>
<evidence type="ECO:0000313" key="8">
    <source>
        <dbReference type="Proteomes" id="UP000266178"/>
    </source>
</evidence>
<dbReference type="AlphaFoldDB" id="A0A399F6X8"/>
<dbReference type="InterPro" id="IPR018356">
    <property type="entry name" value="Tscrpt_reg_HTH_DeoR_CS"/>
</dbReference>
<dbReference type="InterPro" id="IPR001034">
    <property type="entry name" value="DeoR_HTH"/>
</dbReference>
<accession>A0A399F6X8</accession>
<dbReference type="PROSITE" id="PS00894">
    <property type="entry name" value="HTH_DEOR_1"/>
    <property type="match status" value="1"/>
</dbReference>
<dbReference type="OrthoDB" id="9797223at2"/>
<dbReference type="Pfam" id="PF00455">
    <property type="entry name" value="DeoRC"/>
    <property type="match status" value="1"/>
</dbReference>
<evidence type="ECO:0000259" key="6">
    <source>
        <dbReference type="PROSITE" id="PS51000"/>
    </source>
</evidence>
<dbReference type="Gene3D" id="1.10.10.10">
    <property type="entry name" value="Winged helix-like DNA-binding domain superfamily/Winged helix DNA-binding domain"/>
    <property type="match status" value="1"/>
</dbReference>
<dbReference type="RefSeq" id="WP_119358069.1">
    <property type="nucleotide sequence ID" value="NZ_BJXM01000025.1"/>
</dbReference>
<dbReference type="InterPro" id="IPR014036">
    <property type="entry name" value="DeoR-like_C"/>
</dbReference>
<dbReference type="PANTHER" id="PTHR30363:SF4">
    <property type="entry name" value="GLYCEROL-3-PHOSPHATE REGULON REPRESSOR"/>
    <property type="match status" value="1"/>
</dbReference>
<dbReference type="Pfam" id="PF08220">
    <property type="entry name" value="HTH_DeoR"/>
    <property type="match status" value="1"/>
</dbReference>
<dbReference type="GO" id="GO:0003677">
    <property type="term" value="F:DNA binding"/>
    <property type="evidence" value="ECO:0007669"/>
    <property type="project" value="UniProtKB-KW"/>
</dbReference>
<comment type="caution">
    <text evidence="7">The sequence shown here is derived from an EMBL/GenBank/DDBJ whole genome shotgun (WGS) entry which is preliminary data.</text>
</comment>
<evidence type="ECO:0000256" key="4">
    <source>
        <dbReference type="ARBA" id="ARBA00023163"/>
    </source>
</evidence>
<evidence type="ECO:0000313" key="7">
    <source>
        <dbReference type="EMBL" id="RIH91495.1"/>
    </source>
</evidence>
<dbReference type="PRINTS" id="PR00037">
    <property type="entry name" value="HTHLACR"/>
</dbReference>
<dbReference type="SUPFAM" id="SSF100950">
    <property type="entry name" value="NagB/RpiA/CoA transferase-like"/>
    <property type="match status" value="1"/>
</dbReference>
<evidence type="ECO:0000256" key="3">
    <source>
        <dbReference type="ARBA" id="ARBA00023125"/>
    </source>
</evidence>
<dbReference type="PROSITE" id="PS50987">
    <property type="entry name" value="HTH_ARSR_2"/>
    <property type="match status" value="1"/>
</dbReference>
<dbReference type="InterPro" id="IPR036390">
    <property type="entry name" value="WH_DNA-bd_sf"/>
</dbReference>
<dbReference type="SMART" id="SM00420">
    <property type="entry name" value="HTH_DEOR"/>
    <property type="match status" value="1"/>
</dbReference>
<keyword evidence="3" id="KW-0238">DNA-binding</keyword>
<evidence type="ECO:0000256" key="2">
    <source>
        <dbReference type="ARBA" id="ARBA00023015"/>
    </source>
</evidence>
<feature type="domain" description="HTH arsR-type" evidence="5">
    <location>
        <begin position="1"/>
        <end position="82"/>
    </location>
</feature>
<dbReference type="SUPFAM" id="SSF46785">
    <property type="entry name" value="Winged helix' DNA-binding domain"/>
    <property type="match status" value="1"/>
</dbReference>
<keyword evidence="1" id="KW-0678">Repressor</keyword>
<feature type="domain" description="HTH deoR-type" evidence="6">
    <location>
        <begin position="3"/>
        <end position="58"/>
    </location>
</feature>